<name>A0ABY8FN15_9SPHN</name>
<proteinExistence type="inferred from homology"/>
<comment type="similarity">
    <text evidence="1">Belongs to the intradiol ring-cleavage dioxygenase family.</text>
</comment>
<dbReference type="InterPro" id="IPR015889">
    <property type="entry name" value="Intradiol_dOase_core"/>
</dbReference>
<keyword evidence="4" id="KW-0732">Signal</keyword>
<feature type="chain" id="PRO_5046880866" evidence="4">
    <location>
        <begin position="30"/>
        <end position="208"/>
    </location>
</feature>
<evidence type="ECO:0000256" key="3">
    <source>
        <dbReference type="ARBA" id="ARBA00023002"/>
    </source>
</evidence>
<evidence type="ECO:0000259" key="5">
    <source>
        <dbReference type="PROSITE" id="PS00083"/>
    </source>
</evidence>
<dbReference type="Proteomes" id="UP001215827">
    <property type="component" value="Chromosome"/>
</dbReference>
<organism evidence="6 7">
    <name type="scientific">Altererythrobacter arenosus</name>
    <dbReference type="NCBI Taxonomy" id="3032592"/>
    <lineage>
        <taxon>Bacteria</taxon>
        <taxon>Pseudomonadati</taxon>
        <taxon>Pseudomonadota</taxon>
        <taxon>Alphaproteobacteria</taxon>
        <taxon>Sphingomonadales</taxon>
        <taxon>Erythrobacteraceae</taxon>
        <taxon>Altererythrobacter</taxon>
    </lineage>
</organism>
<evidence type="ECO:0000256" key="1">
    <source>
        <dbReference type="ARBA" id="ARBA00007825"/>
    </source>
</evidence>
<dbReference type="InterPro" id="IPR039387">
    <property type="entry name" value="3_4-PCD"/>
</dbReference>
<sequence length="208" mass="22366">MPNRKYVVSRRAFAAGALVGAASASSVLAQTVTAESPMGPFFPTSYRGETDADLTRIAGHANRAKGQVIEVMGRVLDMRGNPIHGARLDIWQANAAGRYAHPQDPAIMPLDPDFQGYASIHTGSDGSWKLTTIKPGSYDSPIGNRPPHIHMDATGIDARNVLQMYFPEDDAANRRDELYKSLGAGAPTSVATALGDNRYSWDIVLLEG</sequence>
<dbReference type="PANTHER" id="PTHR33711">
    <property type="entry name" value="DIOXYGENASE, PUTATIVE (AFU_ORTHOLOGUE AFUA_2G02910)-RELATED"/>
    <property type="match status" value="1"/>
</dbReference>
<feature type="signal peptide" evidence="4">
    <location>
        <begin position="1"/>
        <end position="29"/>
    </location>
</feature>
<dbReference type="PROSITE" id="PS00083">
    <property type="entry name" value="INTRADIOL_DIOXYGENAS"/>
    <property type="match status" value="1"/>
</dbReference>
<dbReference type="InterPro" id="IPR050770">
    <property type="entry name" value="Intradiol_RC_Dioxygenase"/>
</dbReference>
<keyword evidence="3" id="KW-0560">Oxidoreductase</keyword>
<evidence type="ECO:0000256" key="2">
    <source>
        <dbReference type="ARBA" id="ARBA00022964"/>
    </source>
</evidence>
<dbReference type="Gene3D" id="2.60.130.10">
    <property type="entry name" value="Aromatic compound dioxygenase"/>
    <property type="match status" value="1"/>
</dbReference>
<evidence type="ECO:0000256" key="4">
    <source>
        <dbReference type="SAM" id="SignalP"/>
    </source>
</evidence>
<dbReference type="EMBL" id="CP121106">
    <property type="protein sequence ID" value="WFL76247.1"/>
    <property type="molecule type" value="Genomic_DNA"/>
</dbReference>
<dbReference type="SUPFAM" id="SSF49482">
    <property type="entry name" value="Aromatic compound dioxygenase"/>
    <property type="match status" value="1"/>
</dbReference>
<dbReference type="Pfam" id="PF00775">
    <property type="entry name" value="Dioxygenase_C"/>
    <property type="match status" value="1"/>
</dbReference>
<accession>A0ABY8FN15</accession>
<keyword evidence="2" id="KW-0223">Dioxygenase</keyword>
<dbReference type="RefSeq" id="WP_278015013.1">
    <property type="nucleotide sequence ID" value="NZ_CP121106.1"/>
</dbReference>
<keyword evidence="7" id="KW-1185">Reference proteome</keyword>
<protein>
    <submittedName>
        <fullName evidence="6">Protocatechuate 3,4-dioxygenase</fullName>
    </submittedName>
</protein>
<feature type="domain" description="Intradiol ring-cleavage dioxygenases" evidence="5">
    <location>
        <begin position="71"/>
        <end position="99"/>
    </location>
</feature>
<evidence type="ECO:0000313" key="6">
    <source>
        <dbReference type="EMBL" id="WFL76247.1"/>
    </source>
</evidence>
<reference evidence="6 7" key="1">
    <citation type="submission" date="2023-03" db="EMBL/GenBank/DDBJ databases">
        <title>Altererythrobacter sp. CAU 1644 isolated from sand.</title>
        <authorList>
            <person name="Kim W."/>
        </authorList>
    </citation>
    <scope>NUCLEOTIDE SEQUENCE [LARGE SCALE GENOMIC DNA]</scope>
    <source>
        <strain evidence="6 7">CAU 1644</strain>
    </source>
</reference>
<dbReference type="PANTHER" id="PTHR33711:SF10">
    <property type="entry name" value="INTRADIOL RING-CLEAVAGE DIOXYGENASES DOMAIN-CONTAINING PROTEIN"/>
    <property type="match status" value="1"/>
</dbReference>
<gene>
    <name evidence="6" type="ORF">P7228_09570</name>
</gene>
<dbReference type="InterPro" id="IPR000627">
    <property type="entry name" value="Intradiol_dOase_C"/>
</dbReference>
<evidence type="ECO:0000313" key="7">
    <source>
        <dbReference type="Proteomes" id="UP001215827"/>
    </source>
</evidence>
<dbReference type="CDD" id="cd03459">
    <property type="entry name" value="3_4-PCD"/>
    <property type="match status" value="1"/>
</dbReference>